<dbReference type="Pfam" id="PF00291">
    <property type="entry name" value="PALP"/>
    <property type="match status" value="1"/>
</dbReference>
<dbReference type="InterPro" id="IPR045865">
    <property type="entry name" value="ACT-like_dom_sf"/>
</dbReference>
<dbReference type="CDD" id="cd04907">
    <property type="entry name" value="ACT_ThrD-I_2"/>
    <property type="match status" value="1"/>
</dbReference>
<comment type="pathway">
    <text evidence="3 11">Amino-acid biosynthesis; L-isoleucine biosynthesis; 2-oxobutanoate from L-threonine: step 1/1.</text>
</comment>
<dbReference type="GO" id="GO:0003941">
    <property type="term" value="F:L-serine ammonia-lyase activity"/>
    <property type="evidence" value="ECO:0007669"/>
    <property type="project" value="TreeGrafter"/>
</dbReference>
<dbReference type="NCBIfam" id="NF006674">
    <property type="entry name" value="PRK09224.1"/>
    <property type="match status" value="1"/>
</dbReference>
<dbReference type="Gene3D" id="3.40.1020.10">
    <property type="entry name" value="Biosynthetic Threonine Deaminase, Domain 3"/>
    <property type="match status" value="1"/>
</dbReference>
<dbReference type="SUPFAM" id="SSF53686">
    <property type="entry name" value="Tryptophan synthase beta subunit-like PLP-dependent enzymes"/>
    <property type="match status" value="1"/>
</dbReference>
<evidence type="ECO:0000313" key="14">
    <source>
        <dbReference type="EMBL" id="CAG8949713.1"/>
    </source>
</evidence>
<feature type="region of interest" description="Disordered" evidence="12">
    <location>
        <begin position="553"/>
        <end position="583"/>
    </location>
</feature>
<dbReference type="GO" id="GO:0005840">
    <property type="term" value="C:ribosome"/>
    <property type="evidence" value="ECO:0007669"/>
    <property type="project" value="InterPro"/>
</dbReference>
<dbReference type="InterPro" id="IPR021858">
    <property type="entry name" value="Fun_TF"/>
</dbReference>
<evidence type="ECO:0000256" key="7">
    <source>
        <dbReference type="ARBA" id="ARBA00022737"/>
    </source>
</evidence>
<dbReference type="InterPro" id="IPR005787">
    <property type="entry name" value="Thr_deHydtase_biosynth"/>
</dbReference>
<evidence type="ECO:0000256" key="12">
    <source>
        <dbReference type="SAM" id="MobiDB-lite"/>
    </source>
</evidence>
<keyword evidence="15" id="KW-1185">Reference proteome</keyword>
<comment type="caution">
    <text evidence="14">The sequence shown here is derived from an EMBL/GenBank/DDBJ whole genome shotgun (WGS) entry which is preliminary data.</text>
</comment>
<dbReference type="InterPro" id="IPR050147">
    <property type="entry name" value="Ser/Thr_Dehydratase"/>
</dbReference>
<evidence type="ECO:0000259" key="13">
    <source>
        <dbReference type="PROSITE" id="PS51672"/>
    </source>
</evidence>
<dbReference type="GO" id="GO:0030170">
    <property type="term" value="F:pyridoxal phosphate binding"/>
    <property type="evidence" value="ECO:0007669"/>
    <property type="project" value="InterPro"/>
</dbReference>
<dbReference type="NCBIfam" id="TIGR01124">
    <property type="entry name" value="ilvA_2Cterm"/>
    <property type="match status" value="1"/>
</dbReference>
<evidence type="ECO:0000313" key="15">
    <source>
        <dbReference type="Proteomes" id="UP000696280"/>
    </source>
</evidence>
<evidence type="ECO:0000256" key="10">
    <source>
        <dbReference type="ARBA" id="ARBA00023304"/>
    </source>
</evidence>
<feature type="domain" description="ACT-like" evidence="13">
    <location>
        <begin position="951"/>
        <end position="1027"/>
    </location>
</feature>
<dbReference type="PANTHER" id="PTHR48078:SF11">
    <property type="entry name" value="THREONINE DEHYDRATASE, MITOCHONDRIAL"/>
    <property type="match status" value="1"/>
</dbReference>
<dbReference type="Proteomes" id="UP000696280">
    <property type="component" value="Unassembled WGS sequence"/>
</dbReference>
<dbReference type="InterPro" id="IPR036052">
    <property type="entry name" value="TrpB-like_PALP_sf"/>
</dbReference>
<dbReference type="EMBL" id="CAJVRL010000025">
    <property type="protein sequence ID" value="CAG8949713.1"/>
    <property type="molecule type" value="Genomic_DNA"/>
</dbReference>
<comment type="catalytic activity">
    <reaction evidence="1 11">
        <text>L-threonine = 2-oxobutanoate + NH4(+)</text>
        <dbReference type="Rhea" id="RHEA:22108"/>
        <dbReference type="ChEBI" id="CHEBI:16763"/>
        <dbReference type="ChEBI" id="CHEBI:28938"/>
        <dbReference type="ChEBI" id="CHEBI:57926"/>
        <dbReference type="EC" id="4.3.1.19"/>
    </reaction>
</comment>
<dbReference type="Pfam" id="PF00444">
    <property type="entry name" value="Ribosomal_L36"/>
    <property type="match status" value="1"/>
</dbReference>
<dbReference type="GO" id="GO:0006567">
    <property type="term" value="P:L-threonine catabolic process"/>
    <property type="evidence" value="ECO:0007669"/>
    <property type="project" value="TreeGrafter"/>
</dbReference>
<evidence type="ECO:0000256" key="6">
    <source>
        <dbReference type="ARBA" id="ARBA00022624"/>
    </source>
</evidence>
<dbReference type="Gene3D" id="3.40.50.1100">
    <property type="match status" value="2"/>
</dbReference>
<dbReference type="OrthoDB" id="4418812at2759"/>
<accession>A0A9N9KMH2</accession>
<dbReference type="SUPFAM" id="SSF55021">
    <property type="entry name" value="ACT-like"/>
    <property type="match status" value="1"/>
</dbReference>
<dbReference type="FunFam" id="3.40.50.1100:FF:000008">
    <property type="entry name" value="L-threonine dehydratase"/>
    <property type="match status" value="1"/>
</dbReference>
<evidence type="ECO:0000256" key="4">
    <source>
        <dbReference type="ARBA" id="ARBA00010869"/>
    </source>
</evidence>
<dbReference type="PANTHER" id="PTHR48078">
    <property type="entry name" value="THREONINE DEHYDRATASE, MITOCHONDRIAL-RELATED"/>
    <property type="match status" value="1"/>
</dbReference>
<gene>
    <name evidence="14" type="ORF">HYFRA_00004031</name>
</gene>
<dbReference type="InterPro" id="IPR001926">
    <property type="entry name" value="TrpB-like_PALP"/>
</dbReference>
<reference evidence="14" key="1">
    <citation type="submission" date="2021-07" db="EMBL/GenBank/DDBJ databases">
        <authorList>
            <person name="Durling M."/>
        </authorList>
    </citation>
    <scope>NUCLEOTIDE SEQUENCE</scope>
</reference>
<dbReference type="CDD" id="cd01562">
    <property type="entry name" value="Thr-dehyd"/>
    <property type="match status" value="1"/>
</dbReference>
<evidence type="ECO:0000256" key="11">
    <source>
        <dbReference type="RuleBase" id="RU362012"/>
    </source>
</evidence>
<dbReference type="InterPro" id="IPR000634">
    <property type="entry name" value="Ser/Thr_deHydtase_PyrdxlP-BS"/>
</dbReference>
<sequence>MEAMSLSPLILRGFKLRTTTGCSRKCDGYDKSPTRGRGRSPGTCSGPSPKPTAAIALPVFENDTQRECFGFFVSCTSLVSPVYFGNEFWSRRVLQLSLSEPAVLFAICSLSALHRGFHATKSELHLSPSMCPRKARSFALQQYNKAVSHTHKLISDSLSGSRDKFIQGLVACILFVCFENLIGNFKMARLHLQHGLKLLNTKGPGGSMKYDYQLGNSVVETDLIPSDVVQILHRLDLQAMSFADDEAPYEHTSSQTQSLADTSGRFPSLEHATSCLVHNFKWIFSIATYWEPNPIPAEELEAARRALVTWEVNFRYLTASLDEKTRKKVQEAIYVLQMYSKTMAILIATGVFGGEIRHYEYGSTFQEIVDFGKRVCEGGNQFRTQNGTDIFTFEMGAIFPLFFTAVKCRNGRIRREAVALLREMKRQEGSWPSVAAASVAEYVIRVEEEAGIMERVSETDHVQAVHVKADVEHRLVESARASGTINGNSDPRHVNGQGNVQGRGDDRDSSEIAPKYAAPPSIFHGKSTNLNFRIIHEHPPAFEYTQSISASMENGTQVNGNGDAQTNSNGTTSPSASRPRTPSLNALSLTEYSSNPSPPSETPRKKIDGVVPAEFLLPNGFPDYLRLILTSRVYEVVQETPLTPATNLSNRLECSVLLKREDLQPVFSFKLRGAYNKMAHLDPTVSWKGVVACSAGNHAQGVAYSARKLKIPATIVMPKGTPSIKHLNVSRLGGSVVLHGQDFDEAKEECGRLEKLHGLTNIPPFDDPYVIAGQGTIGMELLRQTNISKLEAIFCCVGGGGLIAGIGVYVKRIAPHVKIIGVEAYDANAMVQSLQAGKRVALKDVGLFADGAAVKNVGEETFRVCQDVVDEIIQVTTDETCAAIKDVFEDTRSIVEPAGALALAGLKKYVAANPSADTSRQLVAIASGANMNFDRLRFVAERAALGEKKEALIMVTIPERPGAFSELIKTIMPHMVTEFSYRYATGDVANILIGISLTSPASQRDAELASLLGRIADGGMTAVDLSGDELAKSHVRYLVGGRSGVEHERLYMFNFPERPGALEKFLTTLRPKYNISLFQYRNAGSDIGKVLTGIICPNDELTELESFLKRIGYPWEDCTESDGQNHSIALPYPVQTLQNIDTPKNAPFNPLLHLAPRNTLPSIPLLDTYTSFPGLGEEYHALLLCADESKFGVWKGHGGLEDGDGVCECEAWGIWGVAAAGFGLGWEEDGGFGVVCLGLLGGRVVWGFGWEDWADLFLGLSASCFRDGGGKIGSVRRKGGKKGRGHVYIICSLNPKHKQRQGKGKGCMIKEDIRLHVSGVWWNDLFCAFDEERLKKGDWSQDQLTRWLAGRRCAFLMYCLFTRSFVSFLFTGDLVFSYPWSDEVLGISSLFMRLGKLDMGNVMSTRQESKCI</sequence>
<keyword evidence="9 11" id="KW-0456">Lyase</keyword>
<evidence type="ECO:0000256" key="1">
    <source>
        <dbReference type="ARBA" id="ARBA00001274"/>
    </source>
</evidence>
<feature type="compositionally biased region" description="Polar residues" evidence="12">
    <location>
        <begin position="553"/>
        <end position="570"/>
    </location>
</feature>
<comment type="similarity">
    <text evidence="4 11">Belongs to the serine/threonine dehydratase family.</text>
</comment>
<dbReference type="InterPro" id="IPR038110">
    <property type="entry name" value="TD_ACT-like_sf"/>
</dbReference>
<feature type="region of interest" description="Disordered" evidence="12">
    <location>
        <begin position="30"/>
        <end position="49"/>
    </location>
</feature>
<dbReference type="InterPro" id="IPR001721">
    <property type="entry name" value="TD_ACT-like"/>
</dbReference>
<feature type="region of interest" description="Disordered" evidence="12">
    <location>
        <begin position="481"/>
        <end position="520"/>
    </location>
</feature>
<keyword evidence="8 11" id="KW-0663">Pyridoxal phosphate</keyword>
<dbReference type="GO" id="GO:0006565">
    <property type="term" value="P:L-serine catabolic process"/>
    <property type="evidence" value="ECO:0007669"/>
    <property type="project" value="TreeGrafter"/>
</dbReference>
<dbReference type="GO" id="GO:0006412">
    <property type="term" value="P:translation"/>
    <property type="evidence" value="ECO:0007669"/>
    <property type="project" value="InterPro"/>
</dbReference>
<name>A0A9N9KMH2_9HELO</name>
<dbReference type="Pfam" id="PF00585">
    <property type="entry name" value="Thr_dehydrat_C"/>
    <property type="match status" value="2"/>
</dbReference>
<keyword evidence="6 11" id="KW-0412">Isoleucine biosynthesis</keyword>
<dbReference type="GO" id="GO:0003735">
    <property type="term" value="F:structural constituent of ribosome"/>
    <property type="evidence" value="ECO:0007669"/>
    <property type="project" value="InterPro"/>
</dbReference>
<organism evidence="14 15">
    <name type="scientific">Hymenoscyphus fraxineus</name>
    <dbReference type="NCBI Taxonomy" id="746836"/>
    <lineage>
        <taxon>Eukaryota</taxon>
        <taxon>Fungi</taxon>
        <taxon>Dikarya</taxon>
        <taxon>Ascomycota</taxon>
        <taxon>Pezizomycotina</taxon>
        <taxon>Leotiomycetes</taxon>
        <taxon>Helotiales</taxon>
        <taxon>Helotiaceae</taxon>
        <taxon>Hymenoscyphus</taxon>
    </lineage>
</organism>
<dbReference type="FunFam" id="3.40.50.1100:FF:000005">
    <property type="entry name" value="Threonine dehydratase catabolic"/>
    <property type="match status" value="1"/>
</dbReference>
<evidence type="ECO:0000256" key="3">
    <source>
        <dbReference type="ARBA" id="ARBA00004810"/>
    </source>
</evidence>
<dbReference type="Pfam" id="PF11951">
    <property type="entry name" value="Fungal_trans_2"/>
    <property type="match status" value="1"/>
</dbReference>
<keyword evidence="5 11" id="KW-0028">Amino-acid biosynthesis</keyword>
<evidence type="ECO:0000256" key="9">
    <source>
        <dbReference type="ARBA" id="ARBA00023239"/>
    </source>
</evidence>
<dbReference type="InterPro" id="IPR000473">
    <property type="entry name" value="Ribosomal_bL36"/>
</dbReference>
<evidence type="ECO:0000256" key="2">
    <source>
        <dbReference type="ARBA" id="ARBA00001933"/>
    </source>
</evidence>
<feature type="compositionally biased region" description="Low complexity" evidence="12">
    <location>
        <begin position="571"/>
        <end position="583"/>
    </location>
</feature>
<keyword evidence="7" id="KW-0677">Repeat</keyword>
<dbReference type="GO" id="GO:0009097">
    <property type="term" value="P:isoleucine biosynthetic process"/>
    <property type="evidence" value="ECO:0007669"/>
    <property type="project" value="UniProtKB-UniRule"/>
</dbReference>
<dbReference type="PROSITE" id="PS00165">
    <property type="entry name" value="DEHYDRATASE_SER_THR"/>
    <property type="match status" value="1"/>
</dbReference>
<dbReference type="EC" id="4.3.1.19" evidence="11"/>
<evidence type="ECO:0000256" key="5">
    <source>
        <dbReference type="ARBA" id="ARBA00022605"/>
    </source>
</evidence>
<dbReference type="PROSITE" id="PS51672">
    <property type="entry name" value="ACT_LIKE"/>
    <property type="match status" value="2"/>
</dbReference>
<feature type="domain" description="ACT-like" evidence="13">
    <location>
        <begin position="1049"/>
        <end position="1120"/>
    </location>
</feature>
<proteinExistence type="inferred from homology"/>
<keyword evidence="10 11" id="KW-0100">Branched-chain amino acid biosynthesis</keyword>
<dbReference type="CDD" id="cd04906">
    <property type="entry name" value="ACT_ThrD-I_1"/>
    <property type="match status" value="1"/>
</dbReference>
<comment type="cofactor">
    <cofactor evidence="2 11">
        <name>pyridoxal 5'-phosphate</name>
        <dbReference type="ChEBI" id="CHEBI:597326"/>
    </cofactor>
</comment>
<dbReference type="GO" id="GO:0004794">
    <property type="term" value="F:threonine deaminase activity"/>
    <property type="evidence" value="ECO:0007669"/>
    <property type="project" value="UniProtKB-UniRule"/>
</dbReference>
<protein>
    <recommendedName>
        <fullName evidence="11">Threonine dehydratase</fullName>
        <ecNumber evidence="11">4.3.1.19</ecNumber>
    </recommendedName>
    <alternativeName>
        <fullName evidence="11">Threonine deaminase</fullName>
    </alternativeName>
</protein>
<evidence type="ECO:0000256" key="8">
    <source>
        <dbReference type="ARBA" id="ARBA00022898"/>
    </source>
</evidence>